<name>A0AAN6LQ87_9PLEO</name>
<protein>
    <recommendedName>
        <fullName evidence="3">RING-type domain-containing protein</fullName>
    </recommendedName>
</protein>
<dbReference type="InterPro" id="IPR013083">
    <property type="entry name" value="Znf_RING/FYVE/PHD"/>
</dbReference>
<organism evidence="1 2">
    <name type="scientific">Pseudopithomyces chartarum</name>
    <dbReference type="NCBI Taxonomy" id="1892770"/>
    <lineage>
        <taxon>Eukaryota</taxon>
        <taxon>Fungi</taxon>
        <taxon>Dikarya</taxon>
        <taxon>Ascomycota</taxon>
        <taxon>Pezizomycotina</taxon>
        <taxon>Dothideomycetes</taxon>
        <taxon>Pleosporomycetidae</taxon>
        <taxon>Pleosporales</taxon>
        <taxon>Massarineae</taxon>
        <taxon>Didymosphaeriaceae</taxon>
        <taxon>Pseudopithomyces</taxon>
    </lineage>
</organism>
<keyword evidence="2" id="KW-1185">Reference proteome</keyword>
<evidence type="ECO:0000313" key="2">
    <source>
        <dbReference type="Proteomes" id="UP001280581"/>
    </source>
</evidence>
<evidence type="ECO:0008006" key="3">
    <source>
        <dbReference type="Google" id="ProtNLM"/>
    </source>
</evidence>
<dbReference type="EMBL" id="WVTA01000016">
    <property type="protein sequence ID" value="KAK3201446.1"/>
    <property type="molecule type" value="Genomic_DNA"/>
</dbReference>
<comment type="caution">
    <text evidence="1">The sequence shown here is derived from an EMBL/GenBank/DDBJ whole genome shotgun (WGS) entry which is preliminary data.</text>
</comment>
<dbReference type="AlphaFoldDB" id="A0AAN6LQ87"/>
<evidence type="ECO:0000313" key="1">
    <source>
        <dbReference type="EMBL" id="KAK3201446.1"/>
    </source>
</evidence>
<sequence>MPLATVPQPGLTRLLEISVTLNEVKEVLKFLTNTVAHIGQSNVNPSPADNMSTKEFWDGAISAYPINSSISSALRSFGVNYLEHFEYVCRTHVGEETMRALTKNSDDPNVIQVKLWLIECACHSAADLDASLSVKLRSYRIPQPTYSPSFHPHGYPRVPSRGLLQPEVAGNPMPELARALYILVEELQESHVPLEEDDYYFVLREFFRLAMNCAQVWTAYGPENWNLELDGRPELSEKALNQGLLEVITVWSNMIKNPFSDAPQHIRYILSQCDTFNAACHFLIDVRAALPPFLWNEVNMNDVTRQFTMAVHYAAARFEEDIGIFFDLEESRWGNFDSITQGRPNNEMLDALRQAPGEQFVHTGLPLPDVLDLPNEAELTFPESINDQFAFLAGDELVGDGQVQRDDEWFPPPGSLVFTEIPLTVGNQLEEVRFIRDPMNTPLMASDERVYHNQLEIITPPALRAIGPRHDPRQFGRAVQKSDLHADDMCSFCTCGLLDDEDKDIIQLPCKHLVHCTELDELINGAYFMQSTVHCPLCRAEICHTRQTEQILGGMQ</sequence>
<dbReference type="SUPFAM" id="SSF57850">
    <property type="entry name" value="RING/U-box"/>
    <property type="match status" value="1"/>
</dbReference>
<dbReference type="Gene3D" id="3.30.40.10">
    <property type="entry name" value="Zinc/RING finger domain, C3HC4 (zinc finger)"/>
    <property type="match status" value="1"/>
</dbReference>
<accession>A0AAN6LQ87</accession>
<reference evidence="1 2" key="1">
    <citation type="submission" date="2021-02" db="EMBL/GenBank/DDBJ databases">
        <title>Genome assembly of Pseudopithomyces chartarum.</title>
        <authorList>
            <person name="Jauregui R."/>
            <person name="Singh J."/>
            <person name="Voisey C."/>
        </authorList>
    </citation>
    <scope>NUCLEOTIDE SEQUENCE [LARGE SCALE GENOMIC DNA]</scope>
    <source>
        <strain evidence="1 2">AGR01</strain>
    </source>
</reference>
<proteinExistence type="predicted"/>
<gene>
    <name evidence="1" type="ORF">GRF29_185g939729</name>
</gene>
<dbReference type="Proteomes" id="UP001280581">
    <property type="component" value="Unassembled WGS sequence"/>
</dbReference>